<feature type="non-terminal residue" evidence="1">
    <location>
        <position position="57"/>
    </location>
</feature>
<protein>
    <submittedName>
        <fullName evidence="1">GNAT family N-acetyltransferase</fullName>
    </submittedName>
</protein>
<name>A0ABW7NWQ5_9PSED</name>
<comment type="caution">
    <text evidence="1">The sequence shown here is derived from an EMBL/GenBank/DDBJ whole genome shotgun (WGS) entry which is preliminary data.</text>
</comment>
<organism evidence="1 2">
    <name type="scientific">Pseudomonas syringae pv. tagetis</name>
    <dbReference type="NCBI Taxonomy" id="129140"/>
    <lineage>
        <taxon>Bacteria</taxon>
        <taxon>Pseudomonadati</taxon>
        <taxon>Pseudomonadota</taxon>
        <taxon>Gammaproteobacteria</taxon>
        <taxon>Pseudomonadales</taxon>
        <taxon>Pseudomonadaceae</taxon>
        <taxon>Pseudomonas</taxon>
    </lineage>
</organism>
<evidence type="ECO:0000313" key="2">
    <source>
        <dbReference type="Proteomes" id="UP001610657"/>
    </source>
</evidence>
<evidence type="ECO:0000313" key="1">
    <source>
        <dbReference type="EMBL" id="MFH7519298.1"/>
    </source>
</evidence>
<dbReference type="Proteomes" id="UP001610657">
    <property type="component" value="Unassembled WGS sequence"/>
</dbReference>
<gene>
    <name evidence="1" type="ORF">RA271_29835</name>
</gene>
<sequence>MSEIRFCRLPDECRPLVGKFCREHQSSMRAAGKGQAWVGRQAEFGGALCLTPVGEGR</sequence>
<dbReference type="EMBL" id="JAVCQK010000669">
    <property type="protein sequence ID" value="MFH7519298.1"/>
    <property type="molecule type" value="Genomic_DNA"/>
</dbReference>
<proteinExistence type="predicted"/>
<reference evidence="1 2" key="1">
    <citation type="submission" date="2023-08" db="EMBL/GenBank/DDBJ databases">
        <title>Genomic and mutational analysis of Pseudomonas syringae pv. tagetis EB037 pathogenicity on sunflower.</title>
        <authorList>
            <person name="Maul J.E."/>
        </authorList>
    </citation>
    <scope>NUCLEOTIDE SEQUENCE [LARGE SCALE GENOMIC DNA]</scope>
    <source>
        <strain evidence="1 2">EB037_T1</strain>
    </source>
</reference>
<accession>A0ABW7NWQ5</accession>
<keyword evidence="2" id="KW-1185">Reference proteome</keyword>